<gene>
    <name evidence="1" type="ORF">FNX44_003050</name>
</gene>
<dbReference type="AlphaFoldDB" id="A0A5P0YKY5"/>
<organism evidence="1 2">
    <name type="scientific">Streptomyces alkaliterrae</name>
    <dbReference type="NCBI Taxonomy" id="2213162"/>
    <lineage>
        <taxon>Bacteria</taxon>
        <taxon>Bacillati</taxon>
        <taxon>Actinomycetota</taxon>
        <taxon>Actinomycetes</taxon>
        <taxon>Kitasatosporales</taxon>
        <taxon>Streptomycetaceae</taxon>
        <taxon>Streptomyces</taxon>
    </lineage>
</organism>
<sequence>MSTAIAVTCAGLQLGATEPHTPPAHILPPAGEQSLEDALSAMRMLLDQHGYVIALYGAAVDPTARQRLHTVRSVLESDRVALVRSDLPPLGLAVLVRQLRQLSTADLSPGVLAGAVRLLAHYVHAGALLGSVARLGRLPVPLRAHARSWLPGGRFGVLAAPVPQLVRVGGEATLEGPGYATRLTVATGQLNGDWVTGELADQWRVASLEPATAPPESSRWWGTGRFVEFAAAIPDVSMLYQIVCSVRRSTCHWCGLELIGDRCVFCQAPVP</sequence>
<accession>A0A5P0YKY5</accession>
<name>A0A5P0YKY5_9ACTN</name>
<protein>
    <submittedName>
        <fullName evidence="1">Uncharacterized protein</fullName>
    </submittedName>
</protein>
<dbReference type="RefSeq" id="WP_143646351.1">
    <property type="nucleotide sequence ID" value="NZ_VJYK02000017.1"/>
</dbReference>
<reference evidence="1 2" key="1">
    <citation type="submission" date="2019-10" db="EMBL/GenBank/DDBJ databases">
        <title>Streptomyces sp. nov., a novel actinobacterium isolated from alkaline environment.</title>
        <authorList>
            <person name="Golinska P."/>
        </authorList>
    </citation>
    <scope>NUCLEOTIDE SEQUENCE [LARGE SCALE GENOMIC DNA]</scope>
    <source>
        <strain evidence="1 2">OF1</strain>
    </source>
</reference>
<evidence type="ECO:0000313" key="2">
    <source>
        <dbReference type="Proteomes" id="UP000320857"/>
    </source>
</evidence>
<comment type="caution">
    <text evidence="1">The sequence shown here is derived from an EMBL/GenBank/DDBJ whole genome shotgun (WGS) entry which is preliminary data.</text>
</comment>
<feature type="non-terminal residue" evidence="1">
    <location>
        <position position="271"/>
    </location>
</feature>
<evidence type="ECO:0000313" key="1">
    <source>
        <dbReference type="EMBL" id="MQS00871.1"/>
    </source>
</evidence>
<dbReference type="Proteomes" id="UP000320857">
    <property type="component" value="Unassembled WGS sequence"/>
</dbReference>
<proteinExistence type="predicted"/>
<dbReference type="EMBL" id="VJYK02000017">
    <property type="protein sequence ID" value="MQS00871.1"/>
    <property type="molecule type" value="Genomic_DNA"/>
</dbReference>
<keyword evidence="2" id="KW-1185">Reference proteome</keyword>